<protein>
    <submittedName>
        <fullName evidence="1">SAM-dependent methyltransferase</fullName>
    </submittedName>
</protein>
<dbReference type="GO" id="GO:0008168">
    <property type="term" value="F:methyltransferase activity"/>
    <property type="evidence" value="ECO:0007669"/>
    <property type="project" value="UniProtKB-KW"/>
</dbReference>
<dbReference type="EMBL" id="CP046172">
    <property type="protein sequence ID" value="QIS16530.1"/>
    <property type="molecule type" value="Genomic_DNA"/>
</dbReference>
<dbReference type="GO" id="GO:0032259">
    <property type="term" value="P:methylation"/>
    <property type="evidence" value="ECO:0007669"/>
    <property type="project" value="UniProtKB-KW"/>
</dbReference>
<dbReference type="Gene3D" id="3.40.50.150">
    <property type="entry name" value="Vaccinia Virus protein VP39"/>
    <property type="match status" value="1"/>
</dbReference>
<organism evidence="1 2">
    <name type="scientific">Nocardia arthritidis</name>
    <dbReference type="NCBI Taxonomy" id="228602"/>
    <lineage>
        <taxon>Bacteria</taxon>
        <taxon>Bacillati</taxon>
        <taxon>Actinomycetota</taxon>
        <taxon>Actinomycetes</taxon>
        <taxon>Mycobacteriales</taxon>
        <taxon>Nocardiaceae</taxon>
        <taxon>Nocardia</taxon>
    </lineage>
</organism>
<keyword evidence="2" id="KW-1185">Reference proteome</keyword>
<dbReference type="SUPFAM" id="SSF53335">
    <property type="entry name" value="S-adenosyl-L-methionine-dependent methyltransferases"/>
    <property type="match status" value="1"/>
</dbReference>
<dbReference type="Proteomes" id="UP000503540">
    <property type="component" value="Chromosome"/>
</dbReference>
<reference evidence="1 2" key="1">
    <citation type="journal article" date="2019" name="ACS Chem. Biol.">
        <title>Identification and Mobilization of a Cryptic Antibiotic Biosynthesis Gene Locus from a Human-Pathogenic Nocardia Isolate.</title>
        <authorList>
            <person name="Herisse M."/>
            <person name="Ishida K."/>
            <person name="Porter J.L."/>
            <person name="Howden B."/>
            <person name="Hertweck C."/>
            <person name="Stinear T.P."/>
            <person name="Pidot S.J."/>
        </authorList>
    </citation>
    <scope>NUCLEOTIDE SEQUENCE [LARGE SCALE GENOMIC DNA]</scope>
    <source>
        <strain evidence="1 2">AUSMDU00012717</strain>
    </source>
</reference>
<dbReference type="InterPro" id="IPR006764">
    <property type="entry name" value="SAM_dep_MeTrfase_SAV2177_type"/>
</dbReference>
<dbReference type="InterPro" id="IPR029063">
    <property type="entry name" value="SAM-dependent_MTases_sf"/>
</dbReference>
<dbReference type="Pfam" id="PF04672">
    <property type="entry name" value="Methyltransf_19"/>
    <property type="match status" value="1"/>
</dbReference>
<dbReference type="KEGG" id="nah:F5544_43635"/>
<evidence type="ECO:0000313" key="2">
    <source>
        <dbReference type="Proteomes" id="UP000503540"/>
    </source>
</evidence>
<keyword evidence="1" id="KW-0808">Transferase</keyword>
<name>A0A6G9YTR2_9NOCA</name>
<proteinExistence type="predicted"/>
<gene>
    <name evidence="1" type="ORF">F5544_43635</name>
</gene>
<sequence>MGIETRKPNSARVYNYLLGGKDNYEVDQLVAQRMLDVAPDTGTVARLSRRFLVQAVRIAAEAGIQQFVDLGAGIPVSPNVHEIAQKIDASARVASVDHDPVVYMHSTALLSGVPGVIPMLADIRRTDELIDRLRTEALIDFDRPVAILLVGVLHFVVDKAQPPAIIARLRTELAPGSYLAFTHGSDESDRSFMLQSLSDTAGSTAQSVYRSRDEVRGFFDGFEFLGPGLVPIQEWLDDGPPRTSLVILGGVCRKP</sequence>
<dbReference type="RefSeq" id="WP_238846978.1">
    <property type="nucleotide sequence ID" value="NZ_CP046172.1"/>
</dbReference>
<dbReference type="PIRSF" id="PIRSF017393">
    <property type="entry name" value="MTase_SAV2177"/>
    <property type="match status" value="1"/>
</dbReference>
<accession>A0A6G9YTR2</accession>
<dbReference type="AlphaFoldDB" id="A0A6G9YTR2"/>
<evidence type="ECO:0000313" key="1">
    <source>
        <dbReference type="EMBL" id="QIS16530.1"/>
    </source>
</evidence>
<keyword evidence="1" id="KW-0489">Methyltransferase</keyword>